<evidence type="ECO:0000313" key="7">
    <source>
        <dbReference type="EMBL" id="CAK60535.1"/>
    </source>
</evidence>
<evidence type="ECO:0000256" key="1">
    <source>
        <dbReference type="ARBA" id="ARBA00004141"/>
    </source>
</evidence>
<dbReference type="OrthoDB" id="303782at2759"/>
<dbReference type="EMBL" id="CT868008">
    <property type="protein sequence ID" value="CAK60535.1"/>
    <property type="molecule type" value="Genomic_DNA"/>
</dbReference>
<organism evidence="7 8">
    <name type="scientific">Paramecium tetraurelia</name>
    <dbReference type="NCBI Taxonomy" id="5888"/>
    <lineage>
        <taxon>Eukaryota</taxon>
        <taxon>Sar</taxon>
        <taxon>Alveolata</taxon>
        <taxon>Ciliophora</taxon>
        <taxon>Intramacronucleata</taxon>
        <taxon>Oligohymenophorea</taxon>
        <taxon>Peniculida</taxon>
        <taxon>Parameciidae</taxon>
        <taxon>Paramecium</taxon>
    </lineage>
</organism>
<comment type="subcellular location">
    <subcellularLocation>
        <location evidence="1">Membrane</location>
        <topology evidence="1">Multi-pass membrane protein</topology>
    </subcellularLocation>
</comment>
<dbReference type="GO" id="GO:0016020">
    <property type="term" value="C:membrane"/>
    <property type="evidence" value="ECO:0007669"/>
    <property type="project" value="UniProtKB-SubCell"/>
</dbReference>
<reference evidence="7 8" key="1">
    <citation type="journal article" date="2006" name="Nature">
        <title>Global trends of whole-genome duplications revealed by the ciliate Paramecium tetraurelia.</title>
        <authorList>
            <consortium name="Genoscope"/>
            <person name="Aury J.-M."/>
            <person name="Jaillon O."/>
            <person name="Duret L."/>
            <person name="Noel B."/>
            <person name="Jubin C."/>
            <person name="Porcel B.M."/>
            <person name="Segurens B."/>
            <person name="Daubin V."/>
            <person name="Anthouard V."/>
            <person name="Aiach N."/>
            <person name="Arnaiz O."/>
            <person name="Billaut A."/>
            <person name="Beisson J."/>
            <person name="Blanc I."/>
            <person name="Bouhouche K."/>
            <person name="Camara F."/>
            <person name="Duharcourt S."/>
            <person name="Guigo R."/>
            <person name="Gogendeau D."/>
            <person name="Katinka M."/>
            <person name="Keller A.-M."/>
            <person name="Kissmehl R."/>
            <person name="Klotz C."/>
            <person name="Koll F."/>
            <person name="Le Moue A."/>
            <person name="Lepere C."/>
            <person name="Malinsky S."/>
            <person name="Nowacki M."/>
            <person name="Nowak J.K."/>
            <person name="Plattner H."/>
            <person name="Poulain J."/>
            <person name="Ruiz F."/>
            <person name="Serrano V."/>
            <person name="Zagulski M."/>
            <person name="Dessen P."/>
            <person name="Betermier M."/>
            <person name="Weissenbach J."/>
            <person name="Scarpelli C."/>
            <person name="Schachter V."/>
            <person name="Sperling L."/>
            <person name="Meyer E."/>
            <person name="Cohen J."/>
            <person name="Wincker P."/>
        </authorList>
    </citation>
    <scope>NUCLEOTIDE SEQUENCE [LARGE SCALE GENOMIC DNA]</scope>
    <source>
        <strain evidence="7 8">Stock d4-2</strain>
    </source>
</reference>
<protein>
    <recommendedName>
        <fullName evidence="9">Nodulin-like domain-containing protein</fullName>
    </recommendedName>
</protein>
<feature type="transmembrane region" description="Helical" evidence="6">
    <location>
        <begin position="455"/>
        <end position="474"/>
    </location>
</feature>
<dbReference type="InterPro" id="IPR051617">
    <property type="entry name" value="UNC-93-like_regulator"/>
</dbReference>
<feature type="transmembrane region" description="Helical" evidence="6">
    <location>
        <begin position="511"/>
        <end position="535"/>
    </location>
</feature>
<feature type="transmembrane region" description="Helical" evidence="6">
    <location>
        <begin position="480"/>
        <end position="504"/>
    </location>
</feature>
<name>A0BPR8_PARTE</name>
<feature type="compositionally biased region" description="Low complexity" evidence="5">
    <location>
        <begin position="281"/>
        <end position="295"/>
    </location>
</feature>
<evidence type="ECO:0008006" key="9">
    <source>
        <dbReference type="Google" id="ProtNLM"/>
    </source>
</evidence>
<dbReference type="OMA" id="CSNFISI"/>
<dbReference type="Gene3D" id="1.20.1250.20">
    <property type="entry name" value="MFS general substrate transporter like domains"/>
    <property type="match status" value="1"/>
</dbReference>
<feature type="transmembrane region" description="Helical" evidence="6">
    <location>
        <begin position="541"/>
        <end position="561"/>
    </location>
</feature>
<dbReference type="RefSeq" id="XP_001427933.1">
    <property type="nucleotide sequence ID" value="XM_001427896.1"/>
</dbReference>
<dbReference type="PANTHER" id="PTHR23294:SF0">
    <property type="entry name" value="UNC93-LIKE PROTEIN MFSD11"/>
    <property type="match status" value="1"/>
</dbReference>
<proteinExistence type="predicted"/>
<accession>A0BPR8</accession>
<keyword evidence="3 6" id="KW-1133">Transmembrane helix</keyword>
<feature type="transmembrane region" description="Helical" evidence="6">
    <location>
        <begin position="387"/>
        <end position="410"/>
    </location>
</feature>
<feature type="transmembrane region" description="Helical" evidence="6">
    <location>
        <begin position="181"/>
        <end position="207"/>
    </location>
</feature>
<evidence type="ECO:0000256" key="5">
    <source>
        <dbReference type="SAM" id="MobiDB-lite"/>
    </source>
</evidence>
<dbReference type="GeneID" id="5013717"/>
<feature type="transmembrane region" description="Helical" evidence="6">
    <location>
        <begin position="219"/>
        <end position="237"/>
    </location>
</feature>
<feature type="transmembrane region" description="Helical" evidence="6">
    <location>
        <begin position="21"/>
        <end position="40"/>
    </location>
</feature>
<dbReference type="Proteomes" id="UP000000600">
    <property type="component" value="Unassembled WGS sequence"/>
</dbReference>
<feature type="region of interest" description="Disordered" evidence="5">
    <location>
        <begin position="281"/>
        <end position="307"/>
    </location>
</feature>
<keyword evidence="2 6" id="KW-0812">Transmembrane</keyword>
<dbReference type="KEGG" id="ptm:GSPATT00005285001"/>
<keyword evidence="8" id="KW-1185">Reference proteome</keyword>
<evidence type="ECO:0000313" key="8">
    <source>
        <dbReference type="Proteomes" id="UP000000600"/>
    </source>
</evidence>
<sequence length="576" mass="66632">MNKSEFLNYKKNLKIREQSSSNTLWLVIYVCLIYLLFGSFNICGKFFLTCTYIYSFSDSISILNYRSLNLANFQQFNFQRQHRWFLFEMVGPLSLPLIPDIIGRMKFKFIFLIASLGPIIFLTPALYASICKDSNNSGCNILFIYCCAFVVSIIAGLMQSLLLFVMLFYLSNLAKSREKVIYYGSFFFIHSLQWLLGSLIGEIFITYDNMSANNTISKVFGIIIIMQFSTSLIYLTIPEKSNGRYYSFQKTLIHFFNQKSQKQSKLDTNQQDIRELLLKSSSSDYNDDSNNTFNDTEQSDKISTQSEKQQNDLHLFTSKLLQNSNTKSILTLQCFSIEERSLIELLESSQDNQFCSNFISIDEYQNRSYFSKLYITLDKLYKDGFSWVLFLLCFIASIQSFLYIYFFPFFAQPDTKQLANQAALVLQGYLYVGVGELFGSFGIGMLGESKDKINALIYILYVFQFGCFVAWTSYFLKYEILILVFSITTGFCDSSMTSTVISVLTLRFPKYIYLVDLMYFIYSLSFAVLAFIFISCNFDNNTFLSLILLQTFGFLGLLAVYKINHLIENNQIKVVQ</sequence>
<dbReference type="InParanoid" id="A0BPR8"/>
<dbReference type="AlphaFoldDB" id="A0BPR8"/>
<feature type="transmembrane region" description="Helical" evidence="6">
    <location>
        <begin position="422"/>
        <end position="443"/>
    </location>
</feature>
<evidence type="ECO:0000256" key="4">
    <source>
        <dbReference type="ARBA" id="ARBA00023136"/>
    </source>
</evidence>
<dbReference type="InterPro" id="IPR036259">
    <property type="entry name" value="MFS_trans_sf"/>
</dbReference>
<gene>
    <name evidence="7" type="ORF">GSPATT00005285001</name>
</gene>
<dbReference type="PANTHER" id="PTHR23294">
    <property type="entry name" value="ET TRANSLATION PRODUCT-RELATED"/>
    <property type="match status" value="1"/>
</dbReference>
<evidence type="ECO:0000256" key="6">
    <source>
        <dbReference type="SAM" id="Phobius"/>
    </source>
</evidence>
<evidence type="ECO:0000256" key="3">
    <source>
        <dbReference type="ARBA" id="ARBA00022989"/>
    </source>
</evidence>
<feature type="transmembrane region" description="Helical" evidence="6">
    <location>
        <begin position="109"/>
        <end position="130"/>
    </location>
</feature>
<dbReference type="HOGENOM" id="CLU_034703_0_0_1"/>
<dbReference type="SUPFAM" id="SSF103473">
    <property type="entry name" value="MFS general substrate transporter"/>
    <property type="match status" value="1"/>
</dbReference>
<feature type="transmembrane region" description="Helical" evidence="6">
    <location>
        <begin position="142"/>
        <end position="169"/>
    </location>
</feature>
<keyword evidence="4 6" id="KW-0472">Membrane</keyword>
<evidence type="ECO:0000256" key="2">
    <source>
        <dbReference type="ARBA" id="ARBA00022692"/>
    </source>
</evidence>